<proteinExistence type="predicted"/>
<feature type="region of interest" description="Disordered" evidence="1">
    <location>
        <begin position="1"/>
        <end position="37"/>
    </location>
</feature>
<keyword evidence="3" id="KW-1185">Reference proteome</keyword>
<reference evidence="2 3" key="1">
    <citation type="journal article" date="2013" name="Genome Announc.">
        <title>Draft Genome Sequence of Rhodococcus rhodnii Strain LMG5362, a Symbiont of Rhodnius prolixus (Hemiptera, Reduviidae, Triatominae), the Principle Vector of Trypanosoma cruzi.</title>
        <authorList>
            <person name="Pachebat J.A."/>
            <person name="van Keulen G."/>
            <person name="Whitten M.M."/>
            <person name="Girdwood S."/>
            <person name="Del Sol R."/>
            <person name="Dyson P.J."/>
            <person name="Facey P.D."/>
        </authorList>
    </citation>
    <scope>NUCLEOTIDE SEQUENCE [LARGE SCALE GENOMIC DNA]</scope>
    <source>
        <strain evidence="2 3">LMG 5362</strain>
    </source>
</reference>
<gene>
    <name evidence="2" type="ORF">Rrhod_3026</name>
</gene>
<protein>
    <submittedName>
        <fullName evidence="2">Uncharacterized protein</fullName>
    </submittedName>
</protein>
<dbReference type="Proteomes" id="UP000013525">
    <property type="component" value="Unassembled WGS sequence"/>
</dbReference>
<name>R7WJS1_9NOCA</name>
<sequence length="37" mass="3923">MLPDESGGIRRATTTRRGRLDPLQMPGLDGVSHGGFA</sequence>
<dbReference type="EMBL" id="APMY01000093">
    <property type="protein sequence ID" value="EOM75566.1"/>
    <property type="molecule type" value="Genomic_DNA"/>
</dbReference>
<dbReference type="AlphaFoldDB" id="R7WJS1"/>
<evidence type="ECO:0000313" key="3">
    <source>
        <dbReference type="Proteomes" id="UP000013525"/>
    </source>
</evidence>
<comment type="caution">
    <text evidence="2">The sequence shown here is derived from an EMBL/GenBank/DDBJ whole genome shotgun (WGS) entry which is preliminary data.</text>
</comment>
<evidence type="ECO:0000313" key="2">
    <source>
        <dbReference type="EMBL" id="EOM75566.1"/>
    </source>
</evidence>
<evidence type="ECO:0000256" key="1">
    <source>
        <dbReference type="SAM" id="MobiDB-lite"/>
    </source>
</evidence>
<organism evidence="2 3">
    <name type="scientific">Rhodococcus rhodnii LMG 5362</name>
    <dbReference type="NCBI Taxonomy" id="1273125"/>
    <lineage>
        <taxon>Bacteria</taxon>
        <taxon>Bacillati</taxon>
        <taxon>Actinomycetota</taxon>
        <taxon>Actinomycetes</taxon>
        <taxon>Mycobacteriales</taxon>
        <taxon>Nocardiaceae</taxon>
        <taxon>Rhodococcus</taxon>
    </lineage>
</organism>
<accession>R7WJS1</accession>